<dbReference type="Gene3D" id="2.60.40.2230">
    <property type="entry name" value="Uncharacterised protein YcnI-like PF07987, DUF1775"/>
    <property type="match status" value="1"/>
</dbReference>
<name>A0A6J6LHU7_9ZZZZ</name>
<dbReference type="Pfam" id="PF07987">
    <property type="entry name" value="DUF1775"/>
    <property type="match status" value="1"/>
</dbReference>
<evidence type="ECO:0000313" key="2">
    <source>
        <dbReference type="EMBL" id="CAB4660708.1"/>
    </source>
</evidence>
<protein>
    <submittedName>
        <fullName evidence="2">Unannotated protein</fullName>
    </submittedName>
</protein>
<dbReference type="InterPro" id="IPR012533">
    <property type="entry name" value="YcnI-copper_dom"/>
</dbReference>
<dbReference type="EMBL" id="CAEZWW010000002">
    <property type="protein sequence ID" value="CAB4660708.1"/>
    <property type="molecule type" value="Genomic_DNA"/>
</dbReference>
<accession>A0A6J6LHU7</accession>
<sequence length="247" mass="25241">MYAKRTVIRTTALVAGAFGVLLTSAAPVSAHMGIELHGGIPTAGSSSTIFLRPGHGCGGDSTNALTVEIPAGVTGTKAQPKAGWKLSTTPTTITWSGGELPDDQFDEFGLRLTWPKLATGLASQKFYFKSVQTCNAELKVVASGKDATVTGWLPTYAGQKAALFVDGIPLTAHDVTIGSIGAFTVNTKSAKVPDGSEVTARINNRLVGTSIAGSDAWIELPVAGSTATLASPAPSVTVIATATTSSH</sequence>
<reference evidence="2" key="1">
    <citation type="submission" date="2020-05" db="EMBL/GenBank/DDBJ databases">
        <authorList>
            <person name="Chiriac C."/>
            <person name="Salcher M."/>
            <person name="Ghai R."/>
            <person name="Kavagutti S V."/>
        </authorList>
    </citation>
    <scope>NUCLEOTIDE SEQUENCE</scope>
</reference>
<gene>
    <name evidence="2" type="ORF">UFOPK2310_00029</name>
</gene>
<proteinExistence type="predicted"/>
<evidence type="ECO:0000259" key="1">
    <source>
        <dbReference type="Pfam" id="PF07987"/>
    </source>
</evidence>
<dbReference type="InterPro" id="IPR038507">
    <property type="entry name" value="YcnI-like_sf"/>
</dbReference>
<feature type="domain" description="YncI copper-binding" evidence="1">
    <location>
        <begin position="42"/>
        <end position="89"/>
    </location>
</feature>
<dbReference type="AlphaFoldDB" id="A0A6J6LHU7"/>
<organism evidence="2">
    <name type="scientific">freshwater metagenome</name>
    <dbReference type="NCBI Taxonomy" id="449393"/>
    <lineage>
        <taxon>unclassified sequences</taxon>
        <taxon>metagenomes</taxon>
        <taxon>ecological metagenomes</taxon>
    </lineage>
</organism>